<feature type="signal peptide" evidence="21">
    <location>
        <begin position="1"/>
        <end position="21"/>
    </location>
</feature>
<evidence type="ECO:0000259" key="22">
    <source>
        <dbReference type="PROSITE" id="PS50011"/>
    </source>
</evidence>
<dbReference type="InterPro" id="IPR017441">
    <property type="entry name" value="Protein_kinase_ATP_BS"/>
</dbReference>
<evidence type="ECO:0000256" key="19">
    <source>
        <dbReference type="PIRNR" id="PIRNR000641"/>
    </source>
</evidence>
<evidence type="ECO:0000256" key="6">
    <source>
        <dbReference type="ARBA" id="ARBA00022692"/>
    </source>
</evidence>
<evidence type="ECO:0000256" key="7">
    <source>
        <dbReference type="ARBA" id="ARBA00022729"/>
    </source>
</evidence>
<evidence type="ECO:0000259" key="23">
    <source>
        <dbReference type="PROSITE" id="PS50927"/>
    </source>
</evidence>
<evidence type="ECO:0000256" key="21">
    <source>
        <dbReference type="SAM" id="SignalP"/>
    </source>
</evidence>
<dbReference type="InterPro" id="IPR036426">
    <property type="entry name" value="Bulb-type_lectin_dom_sf"/>
</dbReference>
<dbReference type="EMBL" id="JANAVB010035620">
    <property type="protein sequence ID" value="KAJ6805042.1"/>
    <property type="molecule type" value="Genomic_DNA"/>
</dbReference>
<evidence type="ECO:0000256" key="14">
    <source>
        <dbReference type="ARBA" id="ARBA00023157"/>
    </source>
</evidence>
<dbReference type="SMART" id="SM00220">
    <property type="entry name" value="S_TKc"/>
    <property type="match status" value="1"/>
</dbReference>
<gene>
    <name evidence="24" type="ORF">M6B38_181635</name>
</gene>
<evidence type="ECO:0000256" key="10">
    <source>
        <dbReference type="ARBA" id="ARBA00022777"/>
    </source>
</evidence>
<dbReference type="Gene3D" id="3.30.200.20">
    <property type="entry name" value="Phosphorylase Kinase, domain 1"/>
    <property type="match status" value="1"/>
</dbReference>
<evidence type="ECO:0000256" key="17">
    <source>
        <dbReference type="ARBA" id="ARBA00047899"/>
    </source>
</evidence>
<dbReference type="InterPro" id="IPR051343">
    <property type="entry name" value="G-type_lectin_kinases/EP1-like"/>
</dbReference>
<evidence type="ECO:0000256" key="13">
    <source>
        <dbReference type="ARBA" id="ARBA00023136"/>
    </source>
</evidence>
<dbReference type="PIRSF" id="PIRSF000641">
    <property type="entry name" value="SRK"/>
    <property type="match status" value="1"/>
</dbReference>
<proteinExistence type="inferred from homology"/>
<evidence type="ECO:0000256" key="3">
    <source>
        <dbReference type="ARBA" id="ARBA00022536"/>
    </source>
</evidence>
<dbReference type="GO" id="GO:0030246">
    <property type="term" value="F:carbohydrate binding"/>
    <property type="evidence" value="ECO:0007669"/>
    <property type="project" value="UniProtKB-KW"/>
</dbReference>
<evidence type="ECO:0000256" key="20">
    <source>
        <dbReference type="PROSITE-ProRule" id="PRU10141"/>
    </source>
</evidence>
<evidence type="ECO:0000256" key="18">
    <source>
        <dbReference type="ARBA" id="ARBA00048679"/>
    </source>
</evidence>
<organism evidence="24 25">
    <name type="scientific">Iris pallida</name>
    <name type="common">Sweet iris</name>
    <dbReference type="NCBI Taxonomy" id="29817"/>
    <lineage>
        <taxon>Eukaryota</taxon>
        <taxon>Viridiplantae</taxon>
        <taxon>Streptophyta</taxon>
        <taxon>Embryophyta</taxon>
        <taxon>Tracheophyta</taxon>
        <taxon>Spermatophyta</taxon>
        <taxon>Magnoliopsida</taxon>
        <taxon>Liliopsida</taxon>
        <taxon>Asparagales</taxon>
        <taxon>Iridaceae</taxon>
        <taxon>Iridoideae</taxon>
        <taxon>Irideae</taxon>
        <taxon>Iris</taxon>
    </lineage>
</organism>
<comment type="caution">
    <text evidence="24">The sequence shown here is derived from an EMBL/GenBank/DDBJ whole genome shotgun (WGS) entry which is preliminary data.</text>
</comment>
<dbReference type="Pfam" id="PF00069">
    <property type="entry name" value="Pkinase"/>
    <property type="match status" value="1"/>
</dbReference>
<keyword evidence="12" id="KW-1133">Transmembrane helix</keyword>
<keyword evidence="7 21" id="KW-0732">Signal</keyword>
<dbReference type="InterPro" id="IPR001480">
    <property type="entry name" value="Bulb-type_lectin_dom"/>
</dbReference>
<feature type="chain" id="PRO_5043388304" description="Receptor-like serine/threonine-protein kinase" evidence="21">
    <location>
        <begin position="22"/>
        <end position="834"/>
    </location>
</feature>
<reference evidence="24" key="2">
    <citation type="submission" date="2023-04" db="EMBL/GenBank/DDBJ databases">
        <authorList>
            <person name="Bruccoleri R.E."/>
            <person name="Oakeley E.J."/>
            <person name="Faust A.-M."/>
            <person name="Dessus-Babus S."/>
            <person name="Altorfer M."/>
            <person name="Burckhardt D."/>
            <person name="Oertli M."/>
            <person name="Naumann U."/>
            <person name="Petersen F."/>
            <person name="Wong J."/>
        </authorList>
    </citation>
    <scope>NUCLEOTIDE SEQUENCE</scope>
    <source>
        <strain evidence="24">GSM-AAB239-AS_SAM_17_03QT</strain>
        <tissue evidence="24">Leaf</tissue>
    </source>
</reference>
<comment type="catalytic activity">
    <reaction evidence="17 19">
        <text>L-threonyl-[protein] + ATP = O-phospho-L-threonyl-[protein] + ADP + H(+)</text>
        <dbReference type="Rhea" id="RHEA:46608"/>
        <dbReference type="Rhea" id="RHEA-COMP:11060"/>
        <dbReference type="Rhea" id="RHEA-COMP:11605"/>
        <dbReference type="ChEBI" id="CHEBI:15378"/>
        <dbReference type="ChEBI" id="CHEBI:30013"/>
        <dbReference type="ChEBI" id="CHEBI:30616"/>
        <dbReference type="ChEBI" id="CHEBI:61977"/>
        <dbReference type="ChEBI" id="CHEBI:456216"/>
        <dbReference type="EC" id="2.7.11.1"/>
    </reaction>
</comment>
<keyword evidence="6" id="KW-0812">Transmembrane</keyword>
<dbReference type="Pfam" id="PF01453">
    <property type="entry name" value="B_lectin"/>
    <property type="match status" value="1"/>
</dbReference>
<reference evidence="24" key="1">
    <citation type="journal article" date="2023" name="GigaByte">
        <title>Genome assembly of the bearded iris, Iris pallida Lam.</title>
        <authorList>
            <person name="Bruccoleri R.E."/>
            <person name="Oakeley E.J."/>
            <person name="Faust A.M.E."/>
            <person name="Altorfer M."/>
            <person name="Dessus-Babus S."/>
            <person name="Burckhardt D."/>
            <person name="Oertli M."/>
            <person name="Naumann U."/>
            <person name="Petersen F."/>
            <person name="Wong J."/>
        </authorList>
    </citation>
    <scope>NUCLEOTIDE SEQUENCE</scope>
    <source>
        <strain evidence="24">GSM-AAB239-AS_SAM_17_03QT</strain>
    </source>
</reference>
<protein>
    <recommendedName>
        <fullName evidence="19">Receptor-like serine/threonine-protein kinase</fullName>
        <ecNumber evidence="19">2.7.11.1</ecNumber>
    </recommendedName>
</protein>
<dbReference type="GO" id="GO:0005524">
    <property type="term" value="F:ATP binding"/>
    <property type="evidence" value="ECO:0007669"/>
    <property type="project" value="UniProtKB-UniRule"/>
</dbReference>
<dbReference type="Gene3D" id="1.10.510.10">
    <property type="entry name" value="Transferase(Phosphotransferase) domain 1"/>
    <property type="match status" value="1"/>
</dbReference>
<dbReference type="PROSITE" id="PS00108">
    <property type="entry name" value="PROTEIN_KINASE_ST"/>
    <property type="match status" value="1"/>
</dbReference>
<dbReference type="PANTHER" id="PTHR47976:SF66">
    <property type="entry name" value="G-TYPE LECTIN S-RECEPTOR-LIKE SERINE_THREONINE-PROTEIN KINASE SD2-5"/>
    <property type="match status" value="1"/>
</dbReference>
<evidence type="ECO:0000256" key="11">
    <source>
        <dbReference type="ARBA" id="ARBA00022840"/>
    </source>
</evidence>
<dbReference type="InterPro" id="IPR008271">
    <property type="entry name" value="Ser/Thr_kinase_AS"/>
</dbReference>
<dbReference type="PROSITE" id="PS50011">
    <property type="entry name" value="PROTEIN_KINASE_DOM"/>
    <property type="match status" value="1"/>
</dbReference>
<dbReference type="Gene3D" id="2.90.10.30">
    <property type="match status" value="1"/>
</dbReference>
<dbReference type="InterPro" id="IPR011009">
    <property type="entry name" value="Kinase-like_dom_sf"/>
</dbReference>
<name>A0AAX6ELM4_IRIPA</name>
<keyword evidence="4" id="KW-0597">Phosphoprotein</keyword>
<keyword evidence="13" id="KW-0472">Membrane</keyword>
<dbReference type="GO" id="GO:0051707">
    <property type="term" value="P:response to other organism"/>
    <property type="evidence" value="ECO:0007669"/>
    <property type="project" value="UniProtKB-ARBA"/>
</dbReference>
<keyword evidence="11 19" id="KW-0067">ATP-binding</keyword>
<feature type="domain" description="Protein kinase" evidence="22">
    <location>
        <begin position="527"/>
        <end position="808"/>
    </location>
</feature>
<dbReference type="FunFam" id="3.30.200.20:FF:000178">
    <property type="entry name" value="serine/threonine-protein kinase PBS1-like"/>
    <property type="match status" value="1"/>
</dbReference>
<feature type="domain" description="Bulb-type lectin" evidence="23">
    <location>
        <begin position="52"/>
        <end position="182"/>
    </location>
</feature>
<evidence type="ECO:0000256" key="8">
    <source>
        <dbReference type="ARBA" id="ARBA00022734"/>
    </source>
</evidence>
<accession>A0AAX6ELM4</accession>
<dbReference type="Proteomes" id="UP001140949">
    <property type="component" value="Unassembled WGS sequence"/>
</dbReference>
<dbReference type="InterPro" id="IPR000719">
    <property type="entry name" value="Prot_kinase_dom"/>
</dbReference>
<feature type="binding site" evidence="20">
    <location>
        <position position="555"/>
    </location>
    <ligand>
        <name>ATP</name>
        <dbReference type="ChEBI" id="CHEBI:30616"/>
    </ligand>
</feature>
<dbReference type="GO" id="GO:0016020">
    <property type="term" value="C:membrane"/>
    <property type="evidence" value="ECO:0007669"/>
    <property type="project" value="UniProtKB-SubCell"/>
</dbReference>
<comment type="catalytic activity">
    <reaction evidence="18 19">
        <text>L-seryl-[protein] + ATP = O-phospho-L-seryl-[protein] + ADP + H(+)</text>
        <dbReference type="Rhea" id="RHEA:17989"/>
        <dbReference type="Rhea" id="RHEA-COMP:9863"/>
        <dbReference type="Rhea" id="RHEA-COMP:11604"/>
        <dbReference type="ChEBI" id="CHEBI:15378"/>
        <dbReference type="ChEBI" id="CHEBI:29999"/>
        <dbReference type="ChEBI" id="CHEBI:30616"/>
        <dbReference type="ChEBI" id="CHEBI:83421"/>
        <dbReference type="ChEBI" id="CHEBI:456216"/>
        <dbReference type="EC" id="2.7.11.1"/>
    </reaction>
</comment>
<evidence type="ECO:0000256" key="2">
    <source>
        <dbReference type="ARBA" id="ARBA00022527"/>
    </source>
</evidence>
<keyword evidence="14" id="KW-1015">Disulfide bond</keyword>
<keyword evidence="10 19" id="KW-0418">Kinase</keyword>
<evidence type="ECO:0000313" key="24">
    <source>
        <dbReference type="EMBL" id="KAJ6805042.1"/>
    </source>
</evidence>
<evidence type="ECO:0000256" key="1">
    <source>
        <dbReference type="ARBA" id="ARBA00004479"/>
    </source>
</evidence>
<comment type="similarity">
    <text evidence="19">Belongs to the protein kinase superfamily. Ser/Thr protein kinase family.</text>
</comment>
<evidence type="ECO:0000256" key="9">
    <source>
        <dbReference type="ARBA" id="ARBA00022741"/>
    </source>
</evidence>
<evidence type="ECO:0000256" key="15">
    <source>
        <dbReference type="ARBA" id="ARBA00023170"/>
    </source>
</evidence>
<keyword evidence="5 19" id="KW-0808">Transferase</keyword>
<sequence length="834" mass="92708">MAFRILLPSFFAILLSQLAFAHNSTVLFNSVHSLSWTNADSSTAIRTYMFPDNLLFRVLLLARGNPEAYGNSLIFGLGFYCDRRLTKSCWLSLLLLECSTDGLVLAERYPQVVWTANNNNHVEENAVLHADRGRGLVLTNTNGFDVFSTKLSGNFAEGMTLKEDGELVLFDITNSTIWRSSDFPTDTLLVGQGLREGSKLTTLSSINVVFSLSIRSTSLTAFVDDAKPVAYLSLKPDGAISNSSTLIQVIFTPTNITFTYKLGDRSHNLYKPTGGMLSQIQLLRLGKDGGLRIYVWKAHSGWTGTNLYDQCQIPMACGKYGVCTQGGHCACPKSDDGVDYLTPVVPTKPNLGCNFNLTSYKKKYVLGVLFGNLSYFSYYDQTTAVAGINGLEACTFECSRDFSCSAVFFTYDDNTSDGHCYMASEVLTIRAVRIEGDLKRSVAYLKTPAAIYPPYSKATRKGSSNSFSPSKIVKAVAITGSLSLCMLISFFIFRKIIAKGRQVKDCYEQVLVGPVRFSYRELCLATKRFCTKLGSGGSGSVFKGELKDGTAIAVKRLDSIEQGTGEFLAEMQTVGSLHHYNLVKLIGFCTDESNRLLVYEYMSNSSLDKWIFSDGPRPLLNWETRRRIILDVARGLAYLHEGCSQRIAHLDMKPHNILLDDNFNAKISDFGLARFIDRNRSHVSTSTKGTLGYLAPEWQNSRISVKADIYSFGIVILEAVSGRLNLDYSQSDADVHFLGVLQRKADEDRLIDIVDKKIADSESHMQEIMQMIRIGVWCVNEDQSKRPRMSTVVKVLEGSVEMEHHIEFKFRNTMDFSSNPFGECSLKSALSVSL</sequence>
<dbReference type="SUPFAM" id="SSF51110">
    <property type="entry name" value="alpha-D-mannose-specific plant lectins"/>
    <property type="match status" value="1"/>
</dbReference>
<evidence type="ECO:0000256" key="5">
    <source>
        <dbReference type="ARBA" id="ARBA00022679"/>
    </source>
</evidence>
<keyword evidence="15" id="KW-0675">Receptor</keyword>
<dbReference type="PROSITE" id="PS00107">
    <property type="entry name" value="PROTEIN_KINASE_ATP"/>
    <property type="match status" value="1"/>
</dbReference>
<dbReference type="AlphaFoldDB" id="A0AAX6ELM4"/>
<dbReference type="GO" id="GO:0004674">
    <property type="term" value="F:protein serine/threonine kinase activity"/>
    <property type="evidence" value="ECO:0007669"/>
    <property type="project" value="UniProtKB-KW"/>
</dbReference>
<keyword evidence="25" id="KW-1185">Reference proteome</keyword>
<dbReference type="EC" id="2.7.11.1" evidence="19"/>
<dbReference type="FunFam" id="1.10.510.10:FF:000248">
    <property type="entry name" value="S-receptor-like kinase 5"/>
    <property type="match status" value="1"/>
</dbReference>
<evidence type="ECO:0000256" key="4">
    <source>
        <dbReference type="ARBA" id="ARBA00022553"/>
    </source>
</evidence>
<dbReference type="SUPFAM" id="SSF56112">
    <property type="entry name" value="Protein kinase-like (PK-like)"/>
    <property type="match status" value="1"/>
</dbReference>
<keyword evidence="3" id="KW-0245">EGF-like domain</keyword>
<keyword evidence="16" id="KW-0325">Glycoprotein</keyword>
<dbReference type="InterPro" id="IPR024171">
    <property type="entry name" value="SRK-like_kinase"/>
</dbReference>
<keyword evidence="8" id="KW-0430">Lectin</keyword>
<evidence type="ECO:0000256" key="12">
    <source>
        <dbReference type="ARBA" id="ARBA00022989"/>
    </source>
</evidence>
<dbReference type="PROSITE" id="PS50927">
    <property type="entry name" value="BULB_LECTIN"/>
    <property type="match status" value="1"/>
</dbReference>
<keyword evidence="2 19" id="KW-0723">Serine/threonine-protein kinase</keyword>
<dbReference type="PANTHER" id="PTHR47976">
    <property type="entry name" value="G-TYPE LECTIN S-RECEPTOR-LIKE SERINE/THREONINE-PROTEIN KINASE SD2-5"/>
    <property type="match status" value="1"/>
</dbReference>
<evidence type="ECO:0000256" key="16">
    <source>
        <dbReference type="ARBA" id="ARBA00023180"/>
    </source>
</evidence>
<comment type="subcellular location">
    <subcellularLocation>
        <location evidence="1">Membrane</location>
        <topology evidence="1">Single-pass type I membrane protein</topology>
    </subcellularLocation>
</comment>
<dbReference type="CDD" id="cd14066">
    <property type="entry name" value="STKc_IRAK"/>
    <property type="match status" value="1"/>
</dbReference>
<evidence type="ECO:0000313" key="25">
    <source>
        <dbReference type="Proteomes" id="UP001140949"/>
    </source>
</evidence>
<keyword evidence="9 19" id="KW-0547">Nucleotide-binding</keyword>